<comment type="caution">
    <text evidence="6">The sequence shown here is derived from an EMBL/GenBank/DDBJ whole genome shotgun (WGS) entry which is preliminary data.</text>
</comment>
<dbReference type="EMBL" id="JAKZJU020000001">
    <property type="protein sequence ID" value="MDL2058940.1"/>
    <property type="molecule type" value="Genomic_DNA"/>
</dbReference>
<reference evidence="6" key="1">
    <citation type="submission" date="2023-03" db="EMBL/GenBank/DDBJ databases">
        <title>Mesosutterella sp. nov. isolated from porcine feces.</title>
        <authorList>
            <person name="Yu S."/>
        </authorList>
    </citation>
    <scope>NUCLEOTIDE SEQUENCE</scope>
    <source>
        <strain evidence="6">AGMB02718</strain>
    </source>
</reference>
<evidence type="ECO:0000313" key="7">
    <source>
        <dbReference type="Proteomes" id="UP001165481"/>
    </source>
</evidence>
<evidence type="ECO:0000256" key="2">
    <source>
        <dbReference type="ARBA" id="ARBA00009759"/>
    </source>
</evidence>
<evidence type="ECO:0000256" key="3">
    <source>
        <dbReference type="ARBA" id="ARBA00022723"/>
    </source>
</evidence>
<keyword evidence="4" id="KW-0378">Hydrolase</keyword>
<accession>A0ABT7IKP9</accession>
<sequence>MTEPVGYTRNIGQEELRQFLPFLQELADAAAAEILPNFLTGIHVDEKSNHTPVTRADRGAEKAMRDLIEARFPAHGILGEEWGVREPAAALPRYRWILDPIDGTRAFISNCFLFGNLIALERDDGEGFGPILSSIAFPAAGVRAIGWKNHAELRRGPGFSQSVPMKVRPCSSLKEATLLVTSHWSTPEQVGDGRMQKLVDQAKLYRTWGDCFGYFAVASGGADIMIDPDLSYWDAAALIPVVEGAGGVITSTKGGSPLIDKSAVCTAGGLHREVLQILNSSSL</sequence>
<dbReference type="PROSITE" id="PS00629">
    <property type="entry name" value="IMP_1"/>
    <property type="match status" value="1"/>
</dbReference>
<proteinExistence type="inferred from homology"/>
<keyword evidence="3" id="KW-0479">Metal-binding</keyword>
<dbReference type="PANTHER" id="PTHR43200">
    <property type="entry name" value="PHOSPHATASE"/>
    <property type="match status" value="1"/>
</dbReference>
<gene>
    <name evidence="6" type="ORF">MUN46_003120</name>
</gene>
<dbReference type="InterPro" id="IPR051090">
    <property type="entry name" value="Inositol_monoP_superfamily"/>
</dbReference>
<comment type="similarity">
    <text evidence="2">Belongs to the inositol monophosphatase superfamily.</text>
</comment>
<dbReference type="Gene3D" id="3.30.540.10">
    <property type="entry name" value="Fructose-1,6-Bisphosphatase, subunit A, domain 1"/>
    <property type="match status" value="1"/>
</dbReference>
<organism evidence="6 7">
    <name type="scientific">Mesosutterella faecium</name>
    <dbReference type="NCBI Taxonomy" id="2925194"/>
    <lineage>
        <taxon>Bacteria</taxon>
        <taxon>Pseudomonadati</taxon>
        <taxon>Pseudomonadota</taxon>
        <taxon>Betaproteobacteria</taxon>
        <taxon>Burkholderiales</taxon>
        <taxon>Sutterellaceae</taxon>
        <taxon>Mesosutterella</taxon>
    </lineage>
</organism>
<dbReference type="PANTHER" id="PTHR43200:SF6">
    <property type="entry name" value="3'(2'),5'-BISPHOSPHATE NUCLEOTIDASE"/>
    <property type="match status" value="1"/>
</dbReference>
<evidence type="ECO:0000256" key="1">
    <source>
        <dbReference type="ARBA" id="ARBA00001946"/>
    </source>
</evidence>
<dbReference type="RefSeq" id="WP_243376465.1">
    <property type="nucleotide sequence ID" value="NZ_JAKZJU020000001.1"/>
</dbReference>
<dbReference type="PRINTS" id="PR00377">
    <property type="entry name" value="IMPHPHTASES"/>
</dbReference>
<comment type="cofactor">
    <cofactor evidence="1">
        <name>Mg(2+)</name>
        <dbReference type="ChEBI" id="CHEBI:18420"/>
    </cofactor>
</comment>
<protein>
    <submittedName>
        <fullName evidence="6">Inositol monophosphatase family protein</fullName>
    </submittedName>
</protein>
<evidence type="ECO:0000313" key="6">
    <source>
        <dbReference type="EMBL" id="MDL2058940.1"/>
    </source>
</evidence>
<keyword evidence="7" id="KW-1185">Reference proteome</keyword>
<evidence type="ECO:0000256" key="4">
    <source>
        <dbReference type="ARBA" id="ARBA00022801"/>
    </source>
</evidence>
<dbReference type="InterPro" id="IPR020583">
    <property type="entry name" value="Inositol_monoP_metal-BS"/>
</dbReference>
<dbReference type="SUPFAM" id="SSF56655">
    <property type="entry name" value="Carbohydrate phosphatase"/>
    <property type="match status" value="1"/>
</dbReference>
<dbReference type="Gene3D" id="3.40.190.80">
    <property type="match status" value="1"/>
</dbReference>
<keyword evidence="5" id="KW-0460">Magnesium</keyword>
<dbReference type="InterPro" id="IPR000760">
    <property type="entry name" value="Inositol_monophosphatase-like"/>
</dbReference>
<dbReference type="Proteomes" id="UP001165481">
    <property type="component" value="Unassembled WGS sequence"/>
</dbReference>
<evidence type="ECO:0000256" key="5">
    <source>
        <dbReference type="ARBA" id="ARBA00022842"/>
    </source>
</evidence>
<name>A0ABT7IKP9_9BURK</name>
<dbReference type="Pfam" id="PF00459">
    <property type="entry name" value="Inositol_P"/>
    <property type="match status" value="1"/>
</dbReference>